<comment type="caution">
    <text evidence="3">The sequence shown here is derived from an EMBL/GenBank/DDBJ whole genome shotgun (WGS) entry which is preliminary data.</text>
</comment>
<evidence type="ECO:0000256" key="2">
    <source>
        <dbReference type="SAM" id="SignalP"/>
    </source>
</evidence>
<feature type="region of interest" description="Disordered" evidence="1">
    <location>
        <begin position="180"/>
        <end position="211"/>
    </location>
</feature>
<dbReference type="AlphaFoldDB" id="A0A2S4PP03"/>
<evidence type="ECO:0000313" key="3">
    <source>
        <dbReference type="EMBL" id="POS83755.1"/>
    </source>
</evidence>
<keyword evidence="2" id="KW-0732">Signal</keyword>
<dbReference type="Proteomes" id="UP000237438">
    <property type="component" value="Unassembled WGS sequence"/>
</dbReference>
<reference evidence="3 4" key="1">
    <citation type="submission" date="2017-10" db="EMBL/GenBank/DDBJ databases">
        <title>Development of genomic resources for the powdery mildew, Erysiphe pulchra.</title>
        <authorList>
            <person name="Wadl P.A."/>
            <person name="Mack B.M."/>
            <person name="Moore G."/>
            <person name="Beltz S.B."/>
        </authorList>
    </citation>
    <scope>NUCLEOTIDE SEQUENCE [LARGE SCALE GENOMIC DNA]</scope>
    <source>
        <strain evidence="3">Cflorida</strain>
    </source>
</reference>
<organism evidence="3 4">
    <name type="scientific">Erysiphe pulchra</name>
    <dbReference type="NCBI Taxonomy" id="225359"/>
    <lineage>
        <taxon>Eukaryota</taxon>
        <taxon>Fungi</taxon>
        <taxon>Dikarya</taxon>
        <taxon>Ascomycota</taxon>
        <taxon>Pezizomycotina</taxon>
        <taxon>Leotiomycetes</taxon>
        <taxon>Erysiphales</taxon>
        <taxon>Erysiphaceae</taxon>
        <taxon>Erysiphe</taxon>
    </lineage>
</organism>
<evidence type="ECO:0000256" key="1">
    <source>
        <dbReference type="SAM" id="MobiDB-lite"/>
    </source>
</evidence>
<accession>A0A2S4PP03</accession>
<sequence>MHISTTAIHIILLSILGGSKTAHAESIQDAFGATNYGFQCYQTVYPKFAIYAAVKHFCDLSKKQSDIKYQTKDTGYRNRFFYGTKGDSVNEHQNSILPILQDGTLYPYGLLPRTDLKPHLRLARNSAGEMVKIDPGPDRLLIDLNCNILGAFSDLDHGIDVDVPRVKHCRVLNSKEDYINPLVRSSPQSSPPLSREPSPGRSREPSPERSH</sequence>
<evidence type="ECO:0000313" key="4">
    <source>
        <dbReference type="Proteomes" id="UP000237438"/>
    </source>
</evidence>
<proteinExistence type="predicted"/>
<dbReference type="EMBL" id="PEDP01001376">
    <property type="protein sequence ID" value="POS83755.1"/>
    <property type="molecule type" value="Genomic_DNA"/>
</dbReference>
<name>A0A2S4PP03_9PEZI</name>
<keyword evidence="4" id="KW-1185">Reference proteome</keyword>
<feature type="compositionally biased region" description="Low complexity" evidence="1">
    <location>
        <begin position="184"/>
        <end position="200"/>
    </location>
</feature>
<gene>
    <name evidence="3" type="ORF">EPUL_004269</name>
</gene>
<feature type="chain" id="PRO_5015571536" evidence="2">
    <location>
        <begin position="25"/>
        <end position="211"/>
    </location>
</feature>
<feature type="compositionally biased region" description="Basic and acidic residues" evidence="1">
    <location>
        <begin position="201"/>
        <end position="211"/>
    </location>
</feature>
<feature type="signal peptide" evidence="2">
    <location>
        <begin position="1"/>
        <end position="24"/>
    </location>
</feature>
<protein>
    <submittedName>
        <fullName evidence="3">Uncharacterized protein</fullName>
    </submittedName>
</protein>